<protein>
    <recommendedName>
        <fullName evidence="5">Lipoprotein</fullName>
    </recommendedName>
</protein>
<evidence type="ECO:0000313" key="3">
    <source>
        <dbReference type="EMBL" id="EEA85395.1"/>
    </source>
</evidence>
<dbReference type="OrthoDB" id="1748207at2"/>
<comment type="caution">
    <text evidence="3">The sequence shown here is derived from an EMBL/GenBank/DDBJ whole genome shotgun (WGS) entry which is preliminary data.</text>
</comment>
<dbReference type="eggNOG" id="ENOG5032FSE">
    <property type="taxonomic scope" value="Bacteria"/>
</dbReference>
<evidence type="ECO:0000256" key="2">
    <source>
        <dbReference type="SAM" id="SignalP"/>
    </source>
</evidence>
<reference evidence="3 4" key="2">
    <citation type="submission" date="2008-10" db="EMBL/GenBank/DDBJ databases">
        <title>Draft genome sequence of Clostridium hiranonis (DSM 13275).</title>
        <authorList>
            <person name="Sudarsanam P."/>
            <person name="Ley R."/>
            <person name="Guruge J."/>
            <person name="Turnbaugh P.J."/>
            <person name="Mahowald M."/>
            <person name="Liep D."/>
            <person name="Gordon J."/>
        </authorList>
    </citation>
    <scope>NUCLEOTIDE SEQUENCE [LARGE SCALE GENOMIC DNA]</scope>
    <source>
        <strain evidence="3 4">DSM 13275</strain>
    </source>
</reference>
<evidence type="ECO:0000313" key="4">
    <source>
        <dbReference type="Proteomes" id="UP000003178"/>
    </source>
</evidence>
<feature type="chain" id="PRO_5039484411" description="Lipoprotein" evidence="2">
    <location>
        <begin position="21"/>
        <end position="279"/>
    </location>
</feature>
<evidence type="ECO:0000256" key="1">
    <source>
        <dbReference type="SAM" id="MobiDB-lite"/>
    </source>
</evidence>
<dbReference type="EMBL" id="ABWP01000044">
    <property type="protein sequence ID" value="EEA85395.1"/>
    <property type="molecule type" value="Genomic_DNA"/>
</dbReference>
<proteinExistence type="predicted"/>
<organism evidence="3 4">
    <name type="scientific">Peptacetobacter hiranonis (strain DSM 13275 / JCM 10541 / KCTC 15199 / TO-931)</name>
    <name type="common">Clostridium hiranonis</name>
    <dbReference type="NCBI Taxonomy" id="500633"/>
    <lineage>
        <taxon>Bacteria</taxon>
        <taxon>Bacillati</taxon>
        <taxon>Bacillota</taxon>
        <taxon>Clostridia</taxon>
        <taxon>Peptostreptococcales</taxon>
        <taxon>Peptostreptococcaceae</taxon>
        <taxon>Peptacetobacter</taxon>
    </lineage>
</organism>
<reference evidence="3 4" key="1">
    <citation type="submission" date="2008-09" db="EMBL/GenBank/DDBJ databases">
        <authorList>
            <person name="Fulton L."/>
            <person name="Clifton S."/>
            <person name="Fulton B."/>
            <person name="Xu J."/>
            <person name="Minx P."/>
            <person name="Pepin K.H."/>
            <person name="Johnson M."/>
            <person name="Thiruvilangam P."/>
            <person name="Bhonagiri V."/>
            <person name="Nash W.E."/>
            <person name="Mardis E.R."/>
            <person name="Wilson R.K."/>
        </authorList>
    </citation>
    <scope>NUCLEOTIDE SEQUENCE [LARGE SCALE GENOMIC DNA]</scope>
    <source>
        <strain evidence="3 4">DSM 13275</strain>
    </source>
</reference>
<accession>B6FYN9</accession>
<name>B6FYN9_PEPHT</name>
<keyword evidence="4" id="KW-1185">Reference proteome</keyword>
<dbReference type="HOGENOM" id="CLU_996396_0_0_9"/>
<keyword evidence="2" id="KW-0732">Signal</keyword>
<feature type="compositionally biased region" description="Low complexity" evidence="1">
    <location>
        <begin position="158"/>
        <end position="181"/>
    </location>
</feature>
<feature type="region of interest" description="Disordered" evidence="1">
    <location>
        <begin position="155"/>
        <end position="190"/>
    </location>
</feature>
<sequence>MLRRVKSLALCAVLAFSVFATGCTKDLVTKVTDKNVNGIVSDYTQVYKYYEKLRKDMLSIDKLRHKGGSEKTAQKLTADIEKNLTKVKDLDYKYDNMYNAQKYLEKCYKDIKKASEGAIGNHDKYDKNIVKFKENFGEFKRYMALARADISKVRGTSDDSSSVVEEENTTNTDDASTADTENSTEEKDANDIITGVVEDVKNRNKGEELDADLESAIKENGFLSGQEYKANGGSEANLEKEAKKMFDELENDNPIKATQKSKAKRVFINAFKEGYADYQ</sequence>
<dbReference type="PROSITE" id="PS51257">
    <property type="entry name" value="PROKAR_LIPOPROTEIN"/>
    <property type="match status" value="1"/>
</dbReference>
<dbReference type="Proteomes" id="UP000003178">
    <property type="component" value="Unassembled WGS sequence"/>
</dbReference>
<feature type="signal peptide" evidence="2">
    <location>
        <begin position="1"/>
        <end position="20"/>
    </location>
</feature>
<dbReference type="AlphaFoldDB" id="B6FYN9"/>
<evidence type="ECO:0008006" key="5">
    <source>
        <dbReference type="Google" id="ProtNLM"/>
    </source>
</evidence>
<gene>
    <name evidence="3" type="ORF">CLOHIR_00992</name>
</gene>
<dbReference type="RefSeq" id="WP_006439910.1">
    <property type="nucleotide sequence ID" value="NZ_DS995356.1"/>
</dbReference>